<dbReference type="Proteomes" id="UP001596037">
    <property type="component" value="Unassembled WGS sequence"/>
</dbReference>
<feature type="non-terminal residue" evidence="3">
    <location>
        <position position="70"/>
    </location>
</feature>
<dbReference type="NCBIfam" id="TIGR02098">
    <property type="entry name" value="MJ0042_CXXC"/>
    <property type="match status" value="1"/>
</dbReference>
<sequence length="70" mass="7233">MSLITRCPACGTMFKVVPDQLRISEGWVRCGQCAEVFDATANLQEPEPAAAAAAATPEPEPSAPPAPPAP</sequence>
<feature type="compositionally biased region" description="Pro residues" evidence="1">
    <location>
        <begin position="58"/>
        <end position="70"/>
    </location>
</feature>
<feature type="compositionally biased region" description="Low complexity" evidence="1">
    <location>
        <begin position="45"/>
        <end position="57"/>
    </location>
</feature>
<name>A0ABW0NE77_9BURK</name>
<comment type="caution">
    <text evidence="3">The sequence shown here is derived from an EMBL/GenBank/DDBJ whole genome shotgun (WGS) entry which is preliminary data.</text>
</comment>
<dbReference type="Pfam" id="PF13719">
    <property type="entry name" value="Zn_ribbon_5"/>
    <property type="match status" value="1"/>
</dbReference>
<keyword evidence="4" id="KW-1185">Reference proteome</keyword>
<organism evidence="3 4">
    <name type="scientific">Caenimonas terrae</name>
    <dbReference type="NCBI Taxonomy" id="696074"/>
    <lineage>
        <taxon>Bacteria</taxon>
        <taxon>Pseudomonadati</taxon>
        <taxon>Pseudomonadota</taxon>
        <taxon>Betaproteobacteria</taxon>
        <taxon>Burkholderiales</taxon>
        <taxon>Comamonadaceae</taxon>
        <taxon>Caenimonas</taxon>
    </lineage>
</organism>
<proteinExistence type="predicted"/>
<evidence type="ECO:0000259" key="2">
    <source>
        <dbReference type="Pfam" id="PF13719"/>
    </source>
</evidence>
<evidence type="ECO:0000256" key="1">
    <source>
        <dbReference type="SAM" id="MobiDB-lite"/>
    </source>
</evidence>
<reference evidence="4" key="1">
    <citation type="journal article" date="2019" name="Int. J. Syst. Evol. Microbiol.">
        <title>The Global Catalogue of Microorganisms (GCM) 10K type strain sequencing project: providing services to taxonomists for standard genome sequencing and annotation.</title>
        <authorList>
            <consortium name="The Broad Institute Genomics Platform"/>
            <consortium name="The Broad Institute Genome Sequencing Center for Infectious Disease"/>
            <person name="Wu L."/>
            <person name="Ma J."/>
        </authorList>
    </citation>
    <scope>NUCLEOTIDE SEQUENCE [LARGE SCALE GENOMIC DNA]</scope>
    <source>
        <strain evidence="4">CCUG 57401</strain>
    </source>
</reference>
<feature type="domain" description="Zinc finger/thioredoxin putative" evidence="2">
    <location>
        <begin position="3"/>
        <end position="39"/>
    </location>
</feature>
<evidence type="ECO:0000313" key="4">
    <source>
        <dbReference type="Proteomes" id="UP001596037"/>
    </source>
</evidence>
<feature type="region of interest" description="Disordered" evidence="1">
    <location>
        <begin position="44"/>
        <end position="70"/>
    </location>
</feature>
<dbReference type="InterPro" id="IPR011723">
    <property type="entry name" value="Znf/thioredoxin_put"/>
</dbReference>
<gene>
    <name evidence="3" type="ORF">ACFPOE_14170</name>
</gene>
<evidence type="ECO:0000313" key="3">
    <source>
        <dbReference type="EMBL" id="MFC5498689.1"/>
    </source>
</evidence>
<dbReference type="RefSeq" id="WP_376850774.1">
    <property type="nucleotide sequence ID" value="NZ_JBHSMF010000009.1"/>
</dbReference>
<dbReference type="EMBL" id="JBHSMF010000009">
    <property type="protein sequence ID" value="MFC5498689.1"/>
    <property type="molecule type" value="Genomic_DNA"/>
</dbReference>
<protein>
    <submittedName>
        <fullName evidence="3">Zinc-ribbon domain-containing protein</fullName>
    </submittedName>
</protein>
<accession>A0ABW0NE77</accession>